<accession>A0A558BKE7</accession>
<dbReference type="Proteomes" id="UP000317624">
    <property type="component" value="Unassembled WGS sequence"/>
</dbReference>
<dbReference type="Pfam" id="PF13470">
    <property type="entry name" value="PIN_3"/>
    <property type="match status" value="1"/>
</dbReference>
<feature type="domain" description="VapC50 C-terminal" evidence="2">
    <location>
        <begin position="131"/>
        <end position="179"/>
    </location>
</feature>
<evidence type="ECO:0000313" key="4">
    <source>
        <dbReference type="Proteomes" id="UP000317624"/>
    </source>
</evidence>
<dbReference type="AlphaFoldDB" id="A0A558BKE7"/>
<proteinExistence type="predicted"/>
<dbReference type="InterPro" id="IPR029060">
    <property type="entry name" value="PIN-like_dom_sf"/>
</dbReference>
<dbReference type="InterPro" id="IPR002716">
    <property type="entry name" value="PIN_dom"/>
</dbReference>
<evidence type="ECO:0000259" key="2">
    <source>
        <dbReference type="Pfam" id="PF26343"/>
    </source>
</evidence>
<dbReference type="InterPro" id="IPR058652">
    <property type="entry name" value="VapC50_C"/>
</dbReference>
<sequence>MALLDACALYPAPIRGLLLQLASFGLYTPKWTARIPDEWTRHLLKNRADLNAGQLQKTVAALRAAFPAAEVKQDEPLLAALDLPDPDDRHILAAAMRCQATIIVTANLKDFPAHQLAQFDIGAQHPAVITTNLIDLNPEPARVAFRQQVSFLKNPPRTVTQVLDNFRQVQLKASADKLAALL</sequence>
<organism evidence="3 4">
    <name type="scientific">Hymenobacter setariae</name>
    <dbReference type="NCBI Taxonomy" id="2594794"/>
    <lineage>
        <taxon>Bacteria</taxon>
        <taxon>Pseudomonadati</taxon>
        <taxon>Bacteroidota</taxon>
        <taxon>Cytophagia</taxon>
        <taxon>Cytophagales</taxon>
        <taxon>Hymenobacteraceae</taxon>
        <taxon>Hymenobacter</taxon>
    </lineage>
</organism>
<protein>
    <submittedName>
        <fullName evidence="3">PIN domain-containing protein</fullName>
    </submittedName>
</protein>
<keyword evidence="4" id="KW-1185">Reference proteome</keyword>
<gene>
    <name evidence="3" type="ORF">FNT36_24300</name>
</gene>
<dbReference type="SUPFAM" id="SSF88723">
    <property type="entry name" value="PIN domain-like"/>
    <property type="match status" value="1"/>
</dbReference>
<dbReference type="Pfam" id="PF26343">
    <property type="entry name" value="VapC50_C"/>
    <property type="match status" value="1"/>
</dbReference>
<comment type="caution">
    <text evidence="3">The sequence shown here is derived from an EMBL/GenBank/DDBJ whole genome shotgun (WGS) entry which is preliminary data.</text>
</comment>
<dbReference type="OrthoDB" id="113459at2"/>
<name>A0A558BKE7_9BACT</name>
<dbReference type="EMBL" id="VMRJ01000008">
    <property type="protein sequence ID" value="TVT36992.1"/>
    <property type="molecule type" value="Genomic_DNA"/>
</dbReference>
<evidence type="ECO:0000259" key="1">
    <source>
        <dbReference type="Pfam" id="PF13470"/>
    </source>
</evidence>
<feature type="domain" description="PIN" evidence="1">
    <location>
        <begin position="3"/>
        <end position="108"/>
    </location>
</feature>
<reference evidence="3 4" key="1">
    <citation type="submission" date="2019-07" db="EMBL/GenBank/DDBJ databases">
        <title>Hymenobacter sp. straun FUR1 Genome sequencing and assembly.</title>
        <authorList>
            <person name="Chhetri G."/>
        </authorList>
    </citation>
    <scope>NUCLEOTIDE SEQUENCE [LARGE SCALE GENOMIC DNA]</scope>
    <source>
        <strain evidence="3 4">Fur1</strain>
    </source>
</reference>
<evidence type="ECO:0000313" key="3">
    <source>
        <dbReference type="EMBL" id="TVT36992.1"/>
    </source>
</evidence>